<feature type="compositionally biased region" description="Basic residues" evidence="1">
    <location>
        <begin position="56"/>
        <end position="65"/>
    </location>
</feature>
<organism evidence="2 3">
    <name type="scientific">Phytophthora nicotianae P10297</name>
    <dbReference type="NCBI Taxonomy" id="1317064"/>
    <lineage>
        <taxon>Eukaryota</taxon>
        <taxon>Sar</taxon>
        <taxon>Stramenopiles</taxon>
        <taxon>Oomycota</taxon>
        <taxon>Peronosporomycetes</taxon>
        <taxon>Peronosporales</taxon>
        <taxon>Peronosporaceae</taxon>
        <taxon>Phytophthora</taxon>
    </lineage>
</organism>
<comment type="caution">
    <text evidence="2">The sequence shown here is derived from an EMBL/GenBank/DDBJ whole genome shotgun (WGS) entry which is preliminary data.</text>
</comment>
<protein>
    <submittedName>
        <fullName evidence="2">Uncharacterized protein</fullName>
    </submittedName>
</protein>
<reference evidence="2 3" key="1">
    <citation type="submission" date="2013-11" db="EMBL/GenBank/DDBJ databases">
        <title>The Genome Sequence of Phytophthora parasitica P10297.</title>
        <authorList>
            <consortium name="The Broad Institute Genomics Platform"/>
            <person name="Russ C."/>
            <person name="Tyler B."/>
            <person name="Panabieres F."/>
            <person name="Shan W."/>
            <person name="Tripathy S."/>
            <person name="Grunwald N."/>
            <person name="Machado M."/>
            <person name="Johnson C.S."/>
            <person name="Walker B."/>
            <person name="Young S.K."/>
            <person name="Zeng Q."/>
            <person name="Gargeya S."/>
            <person name="Fitzgerald M."/>
            <person name="Haas B."/>
            <person name="Abouelleil A."/>
            <person name="Allen A.W."/>
            <person name="Alvarado L."/>
            <person name="Arachchi H.M."/>
            <person name="Berlin A.M."/>
            <person name="Chapman S.B."/>
            <person name="Gainer-Dewar J."/>
            <person name="Goldberg J."/>
            <person name="Griggs A."/>
            <person name="Gujja S."/>
            <person name="Hansen M."/>
            <person name="Howarth C."/>
            <person name="Imamovic A."/>
            <person name="Ireland A."/>
            <person name="Larimer J."/>
            <person name="McCowan C."/>
            <person name="Murphy C."/>
            <person name="Pearson M."/>
            <person name="Poon T.W."/>
            <person name="Priest M."/>
            <person name="Roberts A."/>
            <person name="Saif S."/>
            <person name="Shea T."/>
            <person name="Sisk P."/>
            <person name="Sykes S."/>
            <person name="Wortman J."/>
            <person name="Nusbaum C."/>
            <person name="Birren B."/>
        </authorList>
    </citation>
    <scope>NUCLEOTIDE SEQUENCE [LARGE SCALE GENOMIC DNA]</scope>
    <source>
        <strain evidence="2 3">P10297</strain>
    </source>
</reference>
<proteinExistence type="predicted"/>
<feature type="compositionally biased region" description="Basic and acidic residues" evidence="1">
    <location>
        <begin position="33"/>
        <end position="43"/>
    </location>
</feature>
<dbReference type="AlphaFoldDB" id="W2ZUB0"/>
<evidence type="ECO:0000313" key="2">
    <source>
        <dbReference type="EMBL" id="ETP50893.1"/>
    </source>
</evidence>
<name>W2ZUB0_PHYNI</name>
<dbReference type="Proteomes" id="UP000018948">
    <property type="component" value="Unassembled WGS sequence"/>
</dbReference>
<feature type="region of interest" description="Disordered" evidence="1">
    <location>
        <begin position="10"/>
        <end position="69"/>
    </location>
</feature>
<dbReference type="EMBL" id="ANIY01000906">
    <property type="protein sequence ID" value="ETP50893.1"/>
    <property type="molecule type" value="Genomic_DNA"/>
</dbReference>
<accession>W2ZUB0</accession>
<sequence length="196" mass="21689">MVNTFCRLAGSAPSSIPGYQAPASPGRGKCRKKESSNKSRSQEPRMPAATTGPAMKRSKPKHHTARTSCRATNWRRTVPFSSRRAYLGRFEALCTSGQHPEARRAEHLSAEGRRTRALKGACGRAVARRTSTQGTIVVKRLRNLENVRRMEMDQSAAKGRLLQVRNQNHHSGGTVILVKTGSTRCNHCDLIWSDIV</sequence>
<gene>
    <name evidence="2" type="ORF">F442_03889</name>
</gene>
<evidence type="ECO:0000256" key="1">
    <source>
        <dbReference type="SAM" id="MobiDB-lite"/>
    </source>
</evidence>
<evidence type="ECO:0000313" key="3">
    <source>
        <dbReference type="Proteomes" id="UP000018948"/>
    </source>
</evidence>